<sequence>MGHCRPKARRSEEERPAIWVGYGRLVKLFRERARLTQQELAQQVDYSPEQIASVEQGRRPAKTAFTEAAERVLEAGGVLAALQEEVDRARLPAFFRDFAALEAEALSRFSYDPLLVPGLLQTEEYARAVLLGHCPALPDDIAEQQLEARVSRQQVLTRAPGVELSFVIGESVLRNPVGGTGVMREQCRRIAEVSALRNVEIQIMPAITGFHPGLDGPFVLVETTEHRRYGYVESQEVGTLVTDPAAVSFLGLRYGKLRSQALSAVDSAQLIEELAGEL</sequence>
<proteinExistence type="predicted"/>
<organism evidence="2 3">
    <name type="scientific">Streptomyces hoynatensis</name>
    <dbReference type="NCBI Taxonomy" id="1141874"/>
    <lineage>
        <taxon>Bacteria</taxon>
        <taxon>Bacillati</taxon>
        <taxon>Actinomycetota</taxon>
        <taxon>Actinomycetes</taxon>
        <taxon>Kitasatosporales</taxon>
        <taxon>Streptomycetaceae</taxon>
        <taxon>Streptomyces</taxon>
    </lineage>
</organism>
<dbReference type="Pfam" id="PF13560">
    <property type="entry name" value="HTH_31"/>
    <property type="match status" value="1"/>
</dbReference>
<dbReference type="Pfam" id="PF19054">
    <property type="entry name" value="DUF5753"/>
    <property type="match status" value="1"/>
</dbReference>
<keyword evidence="3" id="KW-1185">Reference proteome</keyword>
<reference evidence="2 3" key="1">
    <citation type="journal article" date="2014" name="Int. J. Syst. Evol. Microbiol.">
        <title>Streptomyces hoynatensis sp. nov., isolated from deep marine sediment.</title>
        <authorList>
            <person name="Veyisoglu A."/>
            <person name="Sahin N."/>
        </authorList>
    </citation>
    <scope>NUCLEOTIDE SEQUENCE [LARGE SCALE GENOMIC DNA]</scope>
    <source>
        <strain evidence="2 3">KCTC 29097</strain>
    </source>
</reference>
<dbReference type="PROSITE" id="PS50943">
    <property type="entry name" value="HTH_CROC1"/>
    <property type="match status" value="1"/>
</dbReference>
<accession>A0A3A9Z6N3</accession>
<dbReference type="CDD" id="cd00093">
    <property type="entry name" value="HTH_XRE"/>
    <property type="match status" value="1"/>
</dbReference>
<dbReference type="InterPro" id="IPR001387">
    <property type="entry name" value="Cro/C1-type_HTH"/>
</dbReference>
<dbReference type="SMART" id="SM00530">
    <property type="entry name" value="HTH_XRE"/>
    <property type="match status" value="1"/>
</dbReference>
<gene>
    <name evidence="2" type="ORF">D7294_10070</name>
</gene>
<dbReference type="InterPro" id="IPR010982">
    <property type="entry name" value="Lambda_DNA-bd_dom_sf"/>
</dbReference>
<dbReference type="OrthoDB" id="5177600at2"/>
<dbReference type="SUPFAM" id="SSF47413">
    <property type="entry name" value="lambda repressor-like DNA-binding domains"/>
    <property type="match status" value="1"/>
</dbReference>
<dbReference type="InterPro" id="IPR043917">
    <property type="entry name" value="DUF5753"/>
</dbReference>
<dbReference type="Gene3D" id="1.10.260.40">
    <property type="entry name" value="lambda repressor-like DNA-binding domains"/>
    <property type="match status" value="1"/>
</dbReference>
<dbReference type="EMBL" id="RBAL01000004">
    <property type="protein sequence ID" value="RKN44011.1"/>
    <property type="molecule type" value="Genomic_DNA"/>
</dbReference>
<dbReference type="AlphaFoldDB" id="A0A3A9Z6N3"/>
<protein>
    <submittedName>
        <fullName evidence="2">XRE family transcriptional regulator</fullName>
    </submittedName>
</protein>
<dbReference type="RefSeq" id="WP_120677774.1">
    <property type="nucleotide sequence ID" value="NZ_RBAL01000004.1"/>
</dbReference>
<comment type="caution">
    <text evidence="2">The sequence shown here is derived from an EMBL/GenBank/DDBJ whole genome shotgun (WGS) entry which is preliminary data.</text>
</comment>
<feature type="domain" description="HTH cro/C1-type" evidence="1">
    <location>
        <begin position="26"/>
        <end position="59"/>
    </location>
</feature>
<evidence type="ECO:0000259" key="1">
    <source>
        <dbReference type="PROSITE" id="PS50943"/>
    </source>
</evidence>
<dbReference type="GO" id="GO:0003677">
    <property type="term" value="F:DNA binding"/>
    <property type="evidence" value="ECO:0007669"/>
    <property type="project" value="InterPro"/>
</dbReference>
<dbReference type="Proteomes" id="UP000272474">
    <property type="component" value="Unassembled WGS sequence"/>
</dbReference>
<evidence type="ECO:0000313" key="2">
    <source>
        <dbReference type="EMBL" id="RKN44011.1"/>
    </source>
</evidence>
<evidence type="ECO:0000313" key="3">
    <source>
        <dbReference type="Proteomes" id="UP000272474"/>
    </source>
</evidence>
<name>A0A3A9Z6N3_9ACTN</name>